<comment type="caution">
    <text evidence="2">The sequence shown here is derived from an EMBL/GenBank/DDBJ whole genome shotgun (WGS) entry which is preliminary data.</text>
</comment>
<dbReference type="SUPFAM" id="SSF53098">
    <property type="entry name" value="Ribonuclease H-like"/>
    <property type="match status" value="1"/>
</dbReference>
<name>A0A074RGM3_9AGAM</name>
<evidence type="ECO:0000259" key="1">
    <source>
        <dbReference type="PROSITE" id="PS50879"/>
    </source>
</evidence>
<dbReference type="InterPro" id="IPR002156">
    <property type="entry name" value="RNaseH_domain"/>
</dbReference>
<dbReference type="Proteomes" id="UP000027456">
    <property type="component" value="Unassembled WGS sequence"/>
</dbReference>
<protein>
    <submittedName>
        <fullName evidence="2">Ribonuclease HI</fullName>
    </submittedName>
</protein>
<accession>A0A074RGM3</accession>
<dbReference type="PROSITE" id="PS50879">
    <property type="entry name" value="RNASE_H_1"/>
    <property type="match status" value="1"/>
</dbReference>
<organism evidence="2 3">
    <name type="scientific">Rhizoctonia solani 123E</name>
    <dbReference type="NCBI Taxonomy" id="1423351"/>
    <lineage>
        <taxon>Eukaryota</taxon>
        <taxon>Fungi</taxon>
        <taxon>Dikarya</taxon>
        <taxon>Basidiomycota</taxon>
        <taxon>Agaricomycotina</taxon>
        <taxon>Agaricomycetes</taxon>
        <taxon>Cantharellales</taxon>
        <taxon>Ceratobasidiaceae</taxon>
        <taxon>Rhizoctonia</taxon>
    </lineage>
</organism>
<feature type="non-terminal residue" evidence="2">
    <location>
        <position position="1"/>
    </location>
</feature>
<evidence type="ECO:0000313" key="3">
    <source>
        <dbReference type="Proteomes" id="UP000027456"/>
    </source>
</evidence>
<sequence>FLGVIFDAKLTWAEHKREALRKASTWANLIKRVCRVKHGLTPASARHLHDSVFLAKVTYAADLWWEPASLKDEGKKRKGAIGFTKHLQSAQRTVALAITGALRTSPTDLLIAHAGIYPIEPELRRAAHRAAIRLAGIPTAHPLRKQIDQETGRLSRKLTHESSIRKLLINYSIDPRRFATTPNSNRFPPAASLLNAYVAPGGKEAAIDDEKRCDATIKIYTDGSMLDGHVGAAAVLYRDGREVAVLKKYVGLAGEHEVYEAEVIGLLLGLELLAREQGADKAAFFIDNQAVLITLRAGTTNGLGYLFEHLDEAIRLVRERNRGIKLEACWLPGHAGIFGNERVDDAAKQATSRAHSTNDHLPLSLRGETPINPIAAKRTRRAGMAEEWKIWTKDEGDKTRTERFTREIDPNYPSMQFKKDADSLTRYQLAMITQLRTGHYPTRSYLHRFTLAESPRCTHCDIHSETVAHLLTGCRALLQRDRDRKMGVASCSIAALLTPGEHTKHLIEYLQKTRE</sequence>
<feature type="domain" description="RNase H type-1" evidence="1">
    <location>
        <begin position="213"/>
        <end position="352"/>
    </location>
</feature>
<evidence type="ECO:0000313" key="2">
    <source>
        <dbReference type="EMBL" id="KEP45924.1"/>
    </source>
</evidence>
<dbReference type="PANTHER" id="PTHR33481">
    <property type="entry name" value="REVERSE TRANSCRIPTASE"/>
    <property type="match status" value="1"/>
</dbReference>
<dbReference type="EMBL" id="AZST01001392">
    <property type="protein sequence ID" value="KEP45924.1"/>
    <property type="molecule type" value="Genomic_DNA"/>
</dbReference>
<keyword evidence="3" id="KW-1185">Reference proteome</keyword>
<dbReference type="Gene3D" id="3.30.420.10">
    <property type="entry name" value="Ribonuclease H-like superfamily/Ribonuclease H"/>
    <property type="match status" value="1"/>
</dbReference>
<dbReference type="AlphaFoldDB" id="A0A074RGM3"/>
<dbReference type="OrthoDB" id="3265515at2759"/>
<reference evidence="2 3" key="1">
    <citation type="submission" date="2013-12" db="EMBL/GenBank/DDBJ databases">
        <authorList>
            <person name="Cubeta M."/>
            <person name="Pakala S."/>
            <person name="Fedorova N."/>
            <person name="Thomas E."/>
            <person name="Dean R."/>
            <person name="Jabaji S."/>
            <person name="Neate S."/>
            <person name="Toda T."/>
            <person name="Tavantzis S."/>
            <person name="Vilgalys R."/>
            <person name="Bharathan N."/>
            <person name="Pakala S."/>
            <person name="Losada L.S."/>
            <person name="Zafar N."/>
            <person name="Nierman W."/>
        </authorList>
    </citation>
    <scope>NUCLEOTIDE SEQUENCE [LARGE SCALE GENOMIC DNA]</scope>
    <source>
        <strain evidence="2 3">123E</strain>
    </source>
</reference>
<dbReference type="GO" id="GO:0003676">
    <property type="term" value="F:nucleic acid binding"/>
    <property type="evidence" value="ECO:0007669"/>
    <property type="project" value="InterPro"/>
</dbReference>
<gene>
    <name evidence="2" type="ORF">V565_230430</name>
</gene>
<dbReference type="InterPro" id="IPR012337">
    <property type="entry name" value="RNaseH-like_sf"/>
</dbReference>
<dbReference type="CDD" id="cd09276">
    <property type="entry name" value="Rnase_HI_RT_non_LTR"/>
    <property type="match status" value="1"/>
</dbReference>
<dbReference type="PANTHER" id="PTHR33481:SF1">
    <property type="entry name" value="ENDONUCLEASE_EXONUCLEASE_PHOSPHATASE DOMAIN-CONTAINING PROTEIN-RELATED"/>
    <property type="match status" value="1"/>
</dbReference>
<dbReference type="HOGENOM" id="CLU_000680_30_4_1"/>
<proteinExistence type="predicted"/>
<dbReference type="InterPro" id="IPR036397">
    <property type="entry name" value="RNaseH_sf"/>
</dbReference>
<dbReference type="GO" id="GO:0004523">
    <property type="term" value="F:RNA-DNA hybrid ribonuclease activity"/>
    <property type="evidence" value="ECO:0007669"/>
    <property type="project" value="InterPro"/>
</dbReference>